<name>A0A955LGV0_UNCKA</name>
<keyword evidence="1 4" id="KW-0489">Methyltransferase</keyword>
<dbReference type="Proteomes" id="UP000701698">
    <property type="component" value="Unassembled WGS sequence"/>
</dbReference>
<sequence length="207" mass="23118">MDSAKKITIDAYNKSAKDWAASHAAQGFWQDEMGIFHTLLPAGKILEIGCGGGRDAQELIALGYEYVGTDPAENFITVAQEKNPSGIFEVKSASELDYPAESFDGFWASAVLLHIPKDEISTVLESLHSLLKPGGVGFIAIKEGNGETLITETSSDGNEYERFWAFYSDDEFRELLGQVHFSVVQFIYKPMSERTRWLIYFVEKQQT</sequence>
<comment type="caution">
    <text evidence="4">The sequence shown here is derived from an EMBL/GenBank/DDBJ whole genome shotgun (WGS) entry which is preliminary data.</text>
</comment>
<dbReference type="InterPro" id="IPR041698">
    <property type="entry name" value="Methyltransf_25"/>
</dbReference>
<protein>
    <submittedName>
        <fullName evidence="4">Class I SAM-dependent methyltransferase</fullName>
    </submittedName>
</protein>
<dbReference type="Gene3D" id="3.40.50.150">
    <property type="entry name" value="Vaccinia Virus protein VP39"/>
    <property type="match status" value="1"/>
</dbReference>
<dbReference type="GO" id="GO:0008168">
    <property type="term" value="F:methyltransferase activity"/>
    <property type="evidence" value="ECO:0007669"/>
    <property type="project" value="UniProtKB-KW"/>
</dbReference>
<evidence type="ECO:0000313" key="4">
    <source>
        <dbReference type="EMBL" id="MCA9390165.1"/>
    </source>
</evidence>
<dbReference type="Pfam" id="PF13649">
    <property type="entry name" value="Methyltransf_25"/>
    <property type="match status" value="1"/>
</dbReference>
<proteinExistence type="predicted"/>
<dbReference type="SUPFAM" id="SSF53335">
    <property type="entry name" value="S-adenosyl-L-methionine-dependent methyltransferases"/>
    <property type="match status" value="1"/>
</dbReference>
<evidence type="ECO:0000259" key="3">
    <source>
        <dbReference type="Pfam" id="PF13649"/>
    </source>
</evidence>
<dbReference type="GO" id="GO:0032259">
    <property type="term" value="P:methylation"/>
    <property type="evidence" value="ECO:0007669"/>
    <property type="project" value="UniProtKB-KW"/>
</dbReference>
<evidence type="ECO:0000313" key="5">
    <source>
        <dbReference type="Proteomes" id="UP000701698"/>
    </source>
</evidence>
<gene>
    <name evidence="4" type="ORF">KC571_02070</name>
</gene>
<accession>A0A955LGV0</accession>
<dbReference type="AlphaFoldDB" id="A0A955LGV0"/>
<organism evidence="4 5">
    <name type="scientific">candidate division WWE3 bacterium</name>
    <dbReference type="NCBI Taxonomy" id="2053526"/>
    <lineage>
        <taxon>Bacteria</taxon>
        <taxon>Katanobacteria</taxon>
    </lineage>
</organism>
<feature type="domain" description="Methyltransferase" evidence="3">
    <location>
        <begin position="45"/>
        <end position="135"/>
    </location>
</feature>
<keyword evidence="2" id="KW-0808">Transferase</keyword>
<reference evidence="4" key="2">
    <citation type="journal article" date="2021" name="Microbiome">
        <title>Successional dynamics and alternative stable states in a saline activated sludge microbial community over 9 years.</title>
        <authorList>
            <person name="Wang Y."/>
            <person name="Ye J."/>
            <person name="Ju F."/>
            <person name="Liu L."/>
            <person name="Boyd J.A."/>
            <person name="Deng Y."/>
            <person name="Parks D.H."/>
            <person name="Jiang X."/>
            <person name="Yin X."/>
            <person name="Woodcroft B.J."/>
            <person name="Tyson G.W."/>
            <person name="Hugenholtz P."/>
            <person name="Polz M.F."/>
            <person name="Zhang T."/>
        </authorList>
    </citation>
    <scope>NUCLEOTIDE SEQUENCE</scope>
    <source>
        <strain evidence="4">HKST-UBA01</strain>
    </source>
</reference>
<dbReference type="PANTHER" id="PTHR43861">
    <property type="entry name" value="TRANS-ACONITATE 2-METHYLTRANSFERASE-RELATED"/>
    <property type="match status" value="1"/>
</dbReference>
<dbReference type="CDD" id="cd02440">
    <property type="entry name" value="AdoMet_MTases"/>
    <property type="match status" value="1"/>
</dbReference>
<reference evidence="4" key="1">
    <citation type="submission" date="2020-04" db="EMBL/GenBank/DDBJ databases">
        <authorList>
            <person name="Zhang T."/>
        </authorList>
    </citation>
    <scope>NUCLEOTIDE SEQUENCE</scope>
    <source>
        <strain evidence="4">HKST-UBA01</strain>
    </source>
</reference>
<dbReference type="InterPro" id="IPR029063">
    <property type="entry name" value="SAM-dependent_MTases_sf"/>
</dbReference>
<evidence type="ECO:0000256" key="1">
    <source>
        <dbReference type="ARBA" id="ARBA00022603"/>
    </source>
</evidence>
<dbReference type="PANTHER" id="PTHR43861:SF1">
    <property type="entry name" value="TRANS-ACONITATE 2-METHYLTRANSFERASE"/>
    <property type="match status" value="1"/>
</dbReference>
<dbReference type="EMBL" id="JAGQKX010000040">
    <property type="protein sequence ID" value="MCA9390165.1"/>
    <property type="molecule type" value="Genomic_DNA"/>
</dbReference>
<evidence type="ECO:0000256" key="2">
    <source>
        <dbReference type="ARBA" id="ARBA00022679"/>
    </source>
</evidence>